<dbReference type="Proteomes" id="UP000005239">
    <property type="component" value="Unassembled WGS sequence"/>
</dbReference>
<protein>
    <submittedName>
        <fullName evidence="1">Uncharacterized protein</fullName>
    </submittedName>
</protein>
<reference evidence="1" key="2">
    <citation type="submission" date="2022-06" db="UniProtKB">
        <authorList>
            <consortium name="EnsemblMetazoa"/>
        </authorList>
    </citation>
    <scope>IDENTIFICATION</scope>
    <source>
        <strain evidence="1">PS312</strain>
    </source>
</reference>
<organism evidence="1 2">
    <name type="scientific">Pristionchus pacificus</name>
    <name type="common">Parasitic nematode worm</name>
    <dbReference type="NCBI Taxonomy" id="54126"/>
    <lineage>
        <taxon>Eukaryota</taxon>
        <taxon>Metazoa</taxon>
        <taxon>Ecdysozoa</taxon>
        <taxon>Nematoda</taxon>
        <taxon>Chromadorea</taxon>
        <taxon>Rhabditida</taxon>
        <taxon>Rhabditina</taxon>
        <taxon>Diplogasteromorpha</taxon>
        <taxon>Diplogasteroidea</taxon>
        <taxon>Neodiplogasteridae</taxon>
        <taxon>Pristionchus</taxon>
    </lineage>
</organism>
<evidence type="ECO:0000313" key="2">
    <source>
        <dbReference type="Proteomes" id="UP000005239"/>
    </source>
</evidence>
<accession>A0A2A6CE10</accession>
<sequence>MARSLLALAGVVSLAAVINSQCALGDHPNCVNWKRNGFCVNGAYTKIQKQQYCPSCPEAGCSGEATTAATKENANCGKWNTAPDNVFCARADITVDQKKTFCFKTCEKELATTPADDCAYYKSDGKVVTRTGIKKETTAATVNDTKATATEPLVYIYARKGCIASVYAASTTPAPGAPAKEYNGDNAPFTKVGDTEKASAGFGCKCT</sequence>
<gene>
    <name evidence="1" type="primary">WBGene00092347</name>
</gene>
<dbReference type="EnsemblMetazoa" id="PPA02793.1">
    <property type="protein sequence ID" value="PPA02793.1"/>
    <property type="gene ID" value="WBGene00092347"/>
</dbReference>
<keyword evidence="2" id="KW-1185">Reference proteome</keyword>
<dbReference type="PANTHER" id="PTHR46707:SF1">
    <property type="entry name" value="COEXPRESSED WITH POLYCYSTINS-RELATED"/>
    <property type="match status" value="1"/>
</dbReference>
<evidence type="ECO:0000313" key="1">
    <source>
        <dbReference type="EnsemblMetazoa" id="PPA02793.1"/>
    </source>
</evidence>
<dbReference type="AlphaFoldDB" id="A0A2A6CE10"/>
<dbReference type="PANTHER" id="PTHR46707">
    <property type="entry name" value="PROTEIN CBG07468"/>
    <property type="match status" value="1"/>
</dbReference>
<proteinExistence type="predicted"/>
<accession>A0A8R1U399</accession>
<name>A0A2A6CE10_PRIPA</name>
<reference evidence="2" key="1">
    <citation type="journal article" date="2008" name="Nat. Genet.">
        <title>The Pristionchus pacificus genome provides a unique perspective on nematode lifestyle and parasitism.</title>
        <authorList>
            <person name="Dieterich C."/>
            <person name="Clifton S.W."/>
            <person name="Schuster L.N."/>
            <person name="Chinwalla A."/>
            <person name="Delehaunty K."/>
            <person name="Dinkelacker I."/>
            <person name="Fulton L."/>
            <person name="Fulton R."/>
            <person name="Godfrey J."/>
            <person name="Minx P."/>
            <person name="Mitreva M."/>
            <person name="Roeseler W."/>
            <person name="Tian H."/>
            <person name="Witte H."/>
            <person name="Yang S.P."/>
            <person name="Wilson R.K."/>
            <person name="Sommer R.J."/>
        </authorList>
    </citation>
    <scope>NUCLEOTIDE SEQUENCE [LARGE SCALE GENOMIC DNA]</scope>
    <source>
        <strain evidence="2">PS312</strain>
    </source>
</reference>